<reference evidence="2" key="1">
    <citation type="submission" date="2022-11" db="UniProtKB">
        <authorList>
            <consortium name="WormBaseParasite"/>
        </authorList>
    </citation>
    <scope>IDENTIFICATION</scope>
</reference>
<dbReference type="WBParaSite" id="PSU_v2.g1303.t1">
    <property type="protein sequence ID" value="PSU_v2.g1303.t1"/>
    <property type="gene ID" value="PSU_v2.g1303"/>
</dbReference>
<organism evidence="1 2">
    <name type="scientific">Panagrolaimus superbus</name>
    <dbReference type="NCBI Taxonomy" id="310955"/>
    <lineage>
        <taxon>Eukaryota</taxon>
        <taxon>Metazoa</taxon>
        <taxon>Ecdysozoa</taxon>
        <taxon>Nematoda</taxon>
        <taxon>Chromadorea</taxon>
        <taxon>Rhabditida</taxon>
        <taxon>Tylenchina</taxon>
        <taxon>Panagrolaimomorpha</taxon>
        <taxon>Panagrolaimoidea</taxon>
        <taxon>Panagrolaimidae</taxon>
        <taxon>Panagrolaimus</taxon>
    </lineage>
</organism>
<keyword evidence="1" id="KW-1185">Reference proteome</keyword>
<name>A0A914XYK8_9BILA</name>
<protein>
    <submittedName>
        <fullName evidence="2">Uncharacterized protein</fullName>
    </submittedName>
</protein>
<sequence>MTPDELEYLAFSILDSGKRFRIFNTAVKMAEKIAESHGFWINDRDPTVPGDEEAWLQKEADNIVRTCVEIHGVPVPDFGANKSEYLDFIERHSLREIYQIGKILY</sequence>
<dbReference type="AlphaFoldDB" id="A0A914XYK8"/>
<evidence type="ECO:0000313" key="2">
    <source>
        <dbReference type="WBParaSite" id="PSU_v2.g1303.t1"/>
    </source>
</evidence>
<dbReference type="Proteomes" id="UP000887577">
    <property type="component" value="Unplaced"/>
</dbReference>
<evidence type="ECO:0000313" key="1">
    <source>
        <dbReference type="Proteomes" id="UP000887577"/>
    </source>
</evidence>
<accession>A0A914XYK8</accession>
<proteinExistence type="predicted"/>